<gene>
    <name evidence="2" type="ORF">EL18_01643</name>
</gene>
<evidence type="ECO:0000313" key="2">
    <source>
        <dbReference type="EMBL" id="KFB10605.1"/>
    </source>
</evidence>
<dbReference type="EMBL" id="JMQM01000001">
    <property type="protein sequence ID" value="KFB10605.1"/>
    <property type="molecule type" value="Genomic_DNA"/>
</dbReference>
<comment type="caution">
    <text evidence="2">The sequence shown here is derived from an EMBL/GenBank/DDBJ whole genome shotgun (WGS) entry which is preliminary data.</text>
</comment>
<dbReference type="Gene3D" id="3.40.50.360">
    <property type="match status" value="1"/>
</dbReference>
<proteinExistence type="predicted"/>
<feature type="domain" description="NADPH-dependent FMN reductase-like" evidence="1">
    <location>
        <begin position="34"/>
        <end position="171"/>
    </location>
</feature>
<dbReference type="SUPFAM" id="SSF52218">
    <property type="entry name" value="Flavoproteins"/>
    <property type="match status" value="1"/>
</dbReference>
<keyword evidence="3" id="KW-1185">Reference proteome</keyword>
<evidence type="ECO:0000259" key="1">
    <source>
        <dbReference type="Pfam" id="PF03358"/>
    </source>
</evidence>
<dbReference type="RefSeq" id="WP_036481626.1">
    <property type="nucleotide sequence ID" value="NZ_JMQM01000001.1"/>
</dbReference>
<dbReference type="InterPro" id="IPR005025">
    <property type="entry name" value="FMN_Rdtase-like_dom"/>
</dbReference>
<name>A0A084UCB9_9HYPH</name>
<sequence>MPLNAVQEKLIANSPDFSGVKAVFVNTTLKPTSRAKSHTEDLMKDSIAIMEGCGVEVEYLRAADFNIAFGMSPDMREEGAERDDWPEIFWPKIRAADILVLGTPIWLGEESSICRLIIERLYSQSGQTNEAGQYIYYGKTGGAIVTGNEDGIKHIGMTVTYALQHIGFMIPPQADCGWIGEAGPGPSYGDEGEDGKHAGYDSTFTAKNLTFMTFNLMHTAKMLKDAGGVPVYGNSGHEWEN</sequence>
<dbReference type="GO" id="GO:0016491">
    <property type="term" value="F:oxidoreductase activity"/>
    <property type="evidence" value="ECO:0007669"/>
    <property type="project" value="InterPro"/>
</dbReference>
<organism evidence="2 3">
    <name type="scientific">Nitratireductor basaltis</name>
    <dbReference type="NCBI Taxonomy" id="472175"/>
    <lineage>
        <taxon>Bacteria</taxon>
        <taxon>Pseudomonadati</taxon>
        <taxon>Pseudomonadota</taxon>
        <taxon>Alphaproteobacteria</taxon>
        <taxon>Hyphomicrobiales</taxon>
        <taxon>Phyllobacteriaceae</taxon>
        <taxon>Nitratireductor</taxon>
    </lineage>
</organism>
<dbReference type="PATRIC" id="fig|472175.3.peg.1652"/>
<dbReference type="Proteomes" id="UP000053675">
    <property type="component" value="Unassembled WGS sequence"/>
</dbReference>
<evidence type="ECO:0000313" key="3">
    <source>
        <dbReference type="Proteomes" id="UP000053675"/>
    </source>
</evidence>
<reference evidence="2 3" key="1">
    <citation type="submission" date="2014-05" db="EMBL/GenBank/DDBJ databases">
        <title>Draft Genome Sequence of Nitratireductor basaltis Strain UMTGB225, A Marine Bacterium Isolated from Green Barrel Tunicate.</title>
        <authorList>
            <person name="Gan H.Y."/>
        </authorList>
    </citation>
    <scope>NUCLEOTIDE SEQUENCE [LARGE SCALE GENOMIC DNA]</scope>
    <source>
        <strain evidence="2 3">UMTGB225</strain>
    </source>
</reference>
<accession>A0A084UCB9</accession>
<protein>
    <submittedName>
        <fullName evidence="2">NADPH-dependent FMN reductase</fullName>
    </submittedName>
</protein>
<dbReference type="Pfam" id="PF03358">
    <property type="entry name" value="FMN_red"/>
    <property type="match status" value="1"/>
</dbReference>
<dbReference type="OrthoDB" id="8853249at2"/>
<dbReference type="InterPro" id="IPR029039">
    <property type="entry name" value="Flavoprotein-like_sf"/>
</dbReference>
<dbReference type="STRING" id="472175.EL18_01643"/>
<dbReference type="AlphaFoldDB" id="A0A084UCB9"/>
<dbReference type="eggNOG" id="COG0655">
    <property type="taxonomic scope" value="Bacteria"/>
</dbReference>